<accession>A0ACC1CYC1</accession>
<reference evidence="1 2" key="1">
    <citation type="journal article" date="2021" name="Front. Genet.">
        <title>Chromosome-Level Genome Assembly Reveals Significant Gene Expansion in the Toll and IMD Signaling Pathways of Dendrolimus kikuchii.</title>
        <authorList>
            <person name="Zhou J."/>
            <person name="Wu P."/>
            <person name="Xiong Z."/>
            <person name="Liu N."/>
            <person name="Zhao N."/>
            <person name="Ji M."/>
            <person name="Qiu Y."/>
            <person name="Yang B."/>
        </authorList>
    </citation>
    <scope>NUCLEOTIDE SEQUENCE [LARGE SCALE GENOMIC DNA]</scope>
    <source>
        <strain evidence="1">Ann1</strain>
    </source>
</reference>
<sequence length="515" mass="59176">MELSSGTKQFIQLILADWKLILFLTTLFGVYFYYTSTFDFFKKKGISYIKPVIFLGNLGPRLTSKISFHEFQLQNYNHFKGQRYGGTFDGRKPVLTILDVDLIKAIMIRDFDHFTDRSTLSGKEAAYIQRSLLNLKGSEWKSVRSTLTPVFSSAKLRHMLPLVQECSQQLVNFLEHYDGKDAEMKQTIGHFTLEVIGECAFGVKCDALTDKNSHFLKVAEKFDYMTKAKRVLVLCSMMLMPELFRLLKVSFLNLESTDELVRILQATKLERRSGKSKRNDFLQLLIDFANTQKNDAGDIKELKHLDDDTIDAQCLLFLIAGYETSSTLLSFAIYTMATRPDLQEKLRVHVIEVTHGKEIDYELLSQLTYLEAFLLETLRMYPPVARVDRTCTKPYTLPNSSVHLDVGDVVSIPIYGIHMDADHYPEPHEFRAERFIGDEKKERPSHLFLPFGAGPRNCIGLRFAMISAKLAMVALLKNYRFSTSPKTENPITFHKRAIFLKPQSGLWIHVEKLKQ</sequence>
<protein>
    <submittedName>
        <fullName evidence="1">Uncharacterized protein</fullName>
    </submittedName>
</protein>
<gene>
    <name evidence="1" type="ORF">K1T71_007804</name>
</gene>
<evidence type="ECO:0000313" key="1">
    <source>
        <dbReference type="EMBL" id="KAJ0176625.1"/>
    </source>
</evidence>
<name>A0ACC1CYC1_9NEOP</name>
<proteinExistence type="predicted"/>
<evidence type="ECO:0000313" key="2">
    <source>
        <dbReference type="Proteomes" id="UP000824533"/>
    </source>
</evidence>
<comment type="caution">
    <text evidence="1">The sequence shown here is derived from an EMBL/GenBank/DDBJ whole genome shotgun (WGS) entry which is preliminary data.</text>
</comment>
<keyword evidence="2" id="KW-1185">Reference proteome</keyword>
<dbReference type="EMBL" id="CM034399">
    <property type="protein sequence ID" value="KAJ0176625.1"/>
    <property type="molecule type" value="Genomic_DNA"/>
</dbReference>
<dbReference type="Proteomes" id="UP000824533">
    <property type="component" value="Linkage Group LG13"/>
</dbReference>
<organism evidence="1 2">
    <name type="scientific">Dendrolimus kikuchii</name>
    <dbReference type="NCBI Taxonomy" id="765133"/>
    <lineage>
        <taxon>Eukaryota</taxon>
        <taxon>Metazoa</taxon>
        <taxon>Ecdysozoa</taxon>
        <taxon>Arthropoda</taxon>
        <taxon>Hexapoda</taxon>
        <taxon>Insecta</taxon>
        <taxon>Pterygota</taxon>
        <taxon>Neoptera</taxon>
        <taxon>Endopterygota</taxon>
        <taxon>Lepidoptera</taxon>
        <taxon>Glossata</taxon>
        <taxon>Ditrysia</taxon>
        <taxon>Bombycoidea</taxon>
        <taxon>Lasiocampidae</taxon>
        <taxon>Dendrolimus</taxon>
    </lineage>
</organism>